<evidence type="ECO:0000313" key="2">
    <source>
        <dbReference type="EMBL" id="BDR80699.1"/>
    </source>
</evidence>
<dbReference type="InterPro" id="IPR029432">
    <property type="entry name" value="Gp28/Gp37-like_dom"/>
</dbReference>
<proteinExistence type="predicted"/>
<gene>
    <name evidence="2" type="ORF">K234311028_09450</name>
</gene>
<evidence type="ECO:0000259" key="1">
    <source>
        <dbReference type="Pfam" id="PF14594"/>
    </source>
</evidence>
<protein>
    <recommendedName>
        <fullName evidence="1">Gp28/Gp37-like domain-containing protein</fullName>
    </recommendedName>
</protein>
<dbReference type="AlphaFoldDB" id="A0ABC8EAT2"/>
<sequence>MELYIFNRDLELKGILDTFTSLRWIRKYNKTGQFELHCPLNSNTLELLKRENIIYKKDDVEAGYIETRQLTIDYTGKEYLKINGKFLTNYLDRRIIWDRVNFVGKTEELIRKLANDNCINPSNNNRKIPNLILGDLKGFTDDIKYQNSFGNVLEQLESISNTSNLGYRNILDIKNRKIIFDIYKGVNRTVNNGTIAPCIFSRDFENILEQEYFDSLNNYRNTCMIAGTGENKNRKITSIESGIGLARYELYVDARDLQDKKWINDIETDIPDSEYYKMLLQRGKEKLSECKEIQTFDSKINVNGNNVYKKDFDIGDIVTIVDKKWGISLNVRVTEIEEAYEESGLEVNIIFGNSIPTLMDKIKQKG</sequence>
<name>A0ABC8EAT2_CLOTA</name>
<accession>A0ABC8EAT2</accession>
<dbReference type="EMBL" id="AP026818">
    <property type="protein sequence ID" value="BDR80699.1"/>
    <property type="molecule type" value="Genomic_DNA"/>
</dbReference>
<dbReference type="RefSeq" id="WP_317724873.1">
    <property type="nucleotide sequence ID" value="NZ_AP026818.1"/>
</dbReference>
<feature type="domain" description="Gp28/Gp37-like" evidence="1">
    <location>
        <begin position="2"/>
        <end position="353"/>
    </location>
</feature>
<reference evidence="2 3" key="1">
    <citation type="submission" date="2022-09" db="EMBL/GenBank/DDBJ databases">
        <title>complete genome sequences of Clostridium tetani str. KHSU-234311-028 isolated from soil.</title>
        <authorList>
            <person name="Sekizuka T."/>
            <person name="Shitada C."/>
            <person name="Takahashi M."/>
            <person name="Kuroda M."/>
        </authorList>
    </citation>
    <scope>NUCLEOTIDE SEQUENCE [LARGE SCALE GENOMIC DNA]</scope>
    <source>
        <strain evidence="2 3">KHSU-234311-028</strain>
    </source>
</reference>
<organism evidence="2 3">
    <name type="scientific">Clostridium tetani</name>
    <dbReference type="NCBI Taxonomy" id="1513"/>
    <lineage>
        <taxon>Bacteria</taxon>
        <taxon>Bacillati</taxon>
        <taxon>Bacillota</taxon>
        <taxon>Clostridia</taxon>
        <taxon>Eubacteriales</taxon>
        <taxon>Clostridiaceae</taxon>
        <taxon>Clostridium</taxon>
    </lineage>
</organism>
<evidence type="ECO:0000313" key="3">
    <source>
        <dbReference type="Proteomes" id="UP001321763"/>
    </source>
</evidence>
<dbReference type="Proteomes" id="UP001321763">
    <property type="component" value="Chromosome"/>
</dbReference>
<dbReference type="Pfam" id="PF14594">
    <property type="entry name" value="Sipho_Gp37"/>
    <property type="match status" value="1"/>
</dbReference>